<dbReference type="AlphaFoldDB" id="A0A401WDZ2"/>
<keyword evidence="2 6" id="KW-0238">DNA-binding</keyword>
<evidence type="ECO:0000313" key="6">
    <source>
        <dbReference type="EMBL" id="GCD47574.1"/>
    </source>
</evidence>
<dbReference type="PANTHER" id="PTHR44688">
    <property type="entry name" value="DNA-BINDING TRANSCRIPTIONAL ACTIVATOR DEVR_DOSR"/>
    <property type="match status" value="1"/>
</dbReference>
<dbReference type="InterPro" id="IPR000792">
    <property type="entry name" value="Tscrpt_reg_LuxR_C"/>
</dbReference>
<keyword evidence="1" id="KW-0805">Transcription regulation</keyword>
<dbReference type="PROSITE" id="PS00622">
    <property type="entry name" value="HTH_LUXR_1"/>
    <property type="match status" value="1"/>
</dbReference>
<keyword evidence="3" id="KW-0804">Transcription</keyword>
<evidence type="ECO:0000313" key="7">
    <source>
        <dbReference type="Proteomes" id="UP000286746"/>
    </source>
</evidence>
<evidence type="ECO:0000256" key="3">
    <source>
        <dbReference type="ARBA" id="ARBA00023163"/>
    </source>
</evidence>
<organism evidence="6 7">
    <name type="scientific">Streptomyces paromomycinus</name>
    <name type="common">Streptomyces rimosus subsp. paromomycinus</name>
    <dbReference type="NCBI Taxonomy" id="92743"/>
    <lineage>
        <taxon>Bacteria</taxon>
        <taxon>Bacillati</taxon>
        <taxon>Actinomycetota</taxon>
        <taxon>Actinomycetes</taxon>
        <taxon>Kitasatosporales</taxon>
        <taxon>Streptomycetaceae</taxon>
        <taxon>Streptomyces</taxon>
    </lineage>
</organism>
<evidence type="ECO:0000256" key="2">
    <source>
        <dbReference type="ARBA" id="ARBA00023125"/>
    </source>
</evidence>
<dbReference type="PANTHER" id="PTHR44688:SF16">
    <property type="entry name" value="DNA-BINDING TRANSCRIPTIONAL ACTIVATOR DEVR_DOSR"/>
    <property type="match status" value="1"/>
</dbReference>
<dbReference type="PRINTS" id="PR00038">
    <property type="entry name" value="HTHLUXR"/>
</dbReference>
<evidence type="ECO:0000256" key="1">
    <source>
        <dbReference type="ARBA" id="ARBA00023015"/>
    </source>
</evidence>
<accession>A0A401WDZ2</accession>
<dbReference type="Proteomes" id="UP000286746">
    <property type="component" value="Unassembled WGS sequence"/>
</dbReference>
<sequence>MAVAVGQGRSNAEISRALFLSVATVKAHVSSTLTKLDLDNRTQLAILTHDAGLTG</sequence>
<dbReference type="SUPFAM" id="SSF46894">
    <property type="entry name" value="C-terminal effector domain of the bipartite response regulators"/>
    <property type="match status" value="1"/>
</dbReference>
<proteinExistence type="predicted"/>
<dbReference type="Gene3D" id="1.10.10.10">
    <property type="entry name" value="Winged helix-like DNA-binding domain superfamily/Winged helix DNA-binding domain"/>
    <property type="match status" value="1"/>
</dbReference>
<protein>
    <submittedName>
        <fullName evidence="6">DNA-binding response regulator</fullName>
    </submittedName>
    <submittedName>
        <fullName evidence="5">Two component LuxR family transcriptional regulator</fullName>
    </submittedName>
</protein>
<evidence type="ECO:0000313" key="5">
    <source>
        <dbReference type="EMBL" id="AYJ71727.1"/>
    </source>
</evidence>
<dbReference type="GO" id="GO:0003677">
    <property type="term" value="F:DNA binding"/>
    <property type="evidence" value="ECO:0007669"/>
    <property type="project" value="UniProtKB-KW"/>
</dbReference>
<evidence type="ECO:0000259" key="4">
    <source>
        <dbReference type="PROSITE" id="PS50043"/>
    </source>
</evidence>
<dbReference type="GO" id="GO:0006355">
    <property type="term" value="P:regulation of DNA-templated transcription"/>
    <property type="evidence" value="ECO:0007669"/>
    <property type="project" value="InterPro"/>
</dbReference>
<dbReference type="InterPro" id="IPR016032">
    <property type="entry name" value="Sig_transdc_resp-reg_C-effctor"/>
</dbReference>
<dbReference type="Pfam" id="PF00196">
    <property type="entry name" value="GerE"/>
    <property type="match status" value="1"/>
</dbReference>
<reference evidence="6 7" key="2">
    <citation type="submission" date="2018-11" db="EMBL/GenBank/DDBJ databases">
        <title>Whole genome sequence of Streptomyces paromomycinus NBRC 15454(T).</title>
        <authorList>
            <person name="Komaki H."/>
            <person name="Tamura T."/>
        </authorList>
    </citation>
    <scope>NUCLEOTIDE SEQUENCE [LARGE SCALE GENOMIC DNA]</scope>
    <source>
        <strain evidence="6 7">NBRC 15454</strain>
    </source>
</reference>
<gene>
    <name evidence="6" type="ORF">GKJPGBOP_07344</name>
</gene>
<dbReference type="SMART" id="SM00421">
    <property type="entry name" value="HTH_LUXR"/>
    <property type="match status" value="1"/>
</dbReference>
<reference evidence="5" key="1">
    <citation type="journal article" date="2018" name="Nat. Catal.">
        <title>A vitamin K-dependent carboxylase orthologue is involved in antibiotic biosynthesis.</title>
        <authorList>
            <person name="Law B.J.C."/>
            <person name="Zhuo Y."/>
            <person name="Winn M."/>
            <person name="Francis D."/>
            <person name="Zhang Y."/>
            <person name="Samborskyy M."/>
            <person name="Murphy A."/>
            <person name="Ren L."/>
            <person name="Leadlay P.F."/>
            <person name="Micklefield J."/>
        </authorList>
    </citation>
    <scope>NUCLEOTIDE SEQUENCE</scope>
    <source>
        <strain evidence="5">NRRL:2455</strain>
    </source>
</reference>
<dbReference type="EMBL" id="MH104947">
    <property type="protein sequence ID" value="AYJ71727.1"/>
    <property type="molecule type" value="Genomic_DNA"/>
</dbReference>
<name>A0A401WDZ2_STREY</name>
<dbReference type="PROSITE" id="PS50043">
    <property type="entry name" value="HTH_LUXR_2"/>
    <property type="match status" value="1"/>
</dbReference>
<dbReference type="EMBL" id="BHZD01000001">
    <property type="protein sequence ID" value="GCD47574.1"/>
    <property type="molecule type" value="Genomic_DNA"/>
</dbReference>
<feature type="domain" description="HTH luxR-type" evidence="4">
    <location>
        <begin position="1"/>
        <end position="52"/>
    </location>
</feature>
<keyword evidence="7" id="KW-1185">Reference proteome</keyword>
<dbReference type="InterPro" id="IPR036388">
    <property type="entry name" value="WH-like_DNA-bd_sf"/>
</dbReference>